<dbReference type="InterPro" id="IPR003766">
    <property type="entry name" value="Uronate_isomerase"/>
</dbReference>
<evidence type="ECO:0000256" key="1">
    <source>
        <dbReference type="ARBA" id="ARBA00001165"/>
    </source>
</evidence>
<dbReference type="PANTHER" id="PTHR30068:SF4">
    <property type="entry name" value="URONATE ISOMERASE"/>
    <property type="match status" value="1"/>
</dbReference>
<evidence type="ECO:0000256" key="2">
    <source>
        <dbReference type="ARBA" id="ARBA00004892"/>
    </source>
</evidence>
<evidence type="ECO:0000256" key="6">
    <source>
        <dbReference type="ARBA" id="ARBA00023235"/>
    </source>
</evidence>
<dbReference type="EC" id="5.3.1.12" evidence="4"/>
<evidence type="ECO:0000313" key="7">
    <source>
        <dbReference type="EMBL" id="WIM93946.1"/>
    </source>
</evidence>
<accession>A0ABY8W9Z3</accession>
<gene>
    <name evidence="7" type="primary">uxaC</name>
    <name evidence="7" type="ORF">ACTOB_005940</name>
</gene>
<protein>
    <recommendedName>
        <fullName evidence="5">Uronate isomerase</fullName>
        <ecNumber evidence="4">5.3.1.12</ecNumber>
    </recommendedName>
</protein>
<dbReference type="SUPFAM" id="SSF51556">
    <property type="entry name" value="Metallo-dependent hydrolases"/>
    <property type="match status" value="1"/>
</dbReference>
<keyword evidence="6 7" id="KW-0413">Isomerase</keyword>
<dbReference type="RefSeq" id="WP_284915149.1">
    <property type="nucleotide sequence ID" value="NZ_CP126980.1"/>
</dbReference>
<comment type="catalytic activity">
    <reaction evidence="1">
        <text>D-glucuronate = D-fructuronate</text>
        <dbReference type="Rhea" id="RHEA:13049"/>
        <dbReference type="ChEBI" id="CHEBI:58720"/>
        <dbReference type="ChEBI" id="CHEBI:59863"/>
        <dbReference type="EC" id="5.3.1.12"/>
    </reaction>
</comment>
<dbReference type="Proteomes" id="UP001240150">
    <property type="component" value="Chromosome"/>
</dbReference>
<evidence type="ECO:0000256" key="3">
    <source>
        <dbReference type="ARBA" id="ARBA00008397"/>
    </source>
</evidence>
<sequence length="470" mass="51477">MTLFPAEATQREIARELYAHARDLPLISPHGHVDPALLADDEPFPDPARLFVVPDHYVTRMLASQGIPPARLGVPSVDGSEVETDGRAIWRLLAANWHLFRGTPSRLWTEKVFAEVFSIDKPFGTATADEIYDELSARLAEPEFRPRALFTRFNIEVLATTESPIDDLSAHAKLAADGWGGPGGRVITTFRPDNLVDMEWAGWAQRVAALGELTGQDVGTYPGFLAALRARRELFIAAGATSSDHGHPTAATADLAEGEAALLYRKGLGGAADAADAEVFRAHMLVEFARMSLEDGLVMQLHPGSVRNHNTALYARHGRDVGGDIPSATEYVQALRPLLDRYGDDPRLRIVLYTLDETAFTRELAPLAGGYAALYLGAPWWFLDSPEGLRRFRETVTETAGFYNTAGFVDDTRAFCSIPARHDVARRIDAGFLARLVAEDRLPLDEAAETIADLAYHLPKKVFRLDGPAA</sequence>
<comment type="pathway">
    <text evidence="2">Carbohydrate metabolism; pentose and glucuronate interconversion.</text>
</comment>
<proteinExistence type="inferred from homology"/>
<dbReference type="Pfam" id="PF02614">
    <property type="entry name" value="UxaC"/>
    <property type="match status" value="1"/>
</dbReference>
<evidence type="ECO:0000256" key="5">
    <source>
        <dbReference type="ARBA" id="ARBA00020555"/>
    </source>
</evidence>
<dbReference type="EMBL" id="CP126980">
    <property type="protein sequence ID" value="WIM93946.1"/>
    <property type="molecule type" value="Genomic_DNA"/>
</dbReference>
<comment type="similarity">
    <text evidence="3">Belongs to the metallo-dependent hydrolases superfamily. Uronate isomerase family.</text>
</comment>
<keyword evidence="8" id="KW-1185">Reference proteome</keyword>
<evidence type="ECO:0000313" key="8">
    <source>
        <dbReference type="Proteomes" id="UP001240150"/>
    </source>
</evidence>
<evidence type="ECO:0000256" key="4">
    <source>
        <dbReference type="ARBA" id="ARBA00012546"/>
    </source>
</evidence>
<dbReference type="Gene3D" id="1.10.2020.10">
    <property type="entry name" value="uronate isomerase, domain 2, chain A"/>
    <property type="match status" value="1"/>
</dbReference>
<dbReference type="Gene3D" id="3.20.20.140">
    <property type="entry name" value="Metal-dependent hydrolases"/>
    <property type="match status" value="1"/>
</dbReference>
<dbReference type="NCBIfam" id="NF002794">
    <property type="entry name" value="PRK02925.1"/>
    <property type="match status" value="1"/>
</dbReference>
<reference evidence="7 8" key="1">
    <citation type="submission" date="2023-06" db="EMBL/GenBank/DDBJ databases">
        <authorList>
            <person name="Yushchuk O."/>
            <person name="Binda E."/>
            <person name="Ruckert-Reed C."/>
            <person name="Fedorenko V."/>
            <person name="Kalinowski J."/>
            <person name="Marinelli F."/>
        </authorList>
    </citation>
    <scope>NUCLEOTIDE SEQUENCE [LARGE SCALE GENOMIC DNA]</scope>
    <source>
        <strain evidence="7 8">NRRL 3884</strain>
    </source>
</reference>
<dbReference type="PANTHER" id="PTHR30068">
    <property type="entry name" value="URONATE ISOMERASE"/>
    <property type="match status" value="1"/>
</dbReference>
<dbReference type="InterPro" id="IPR032466">
    <property type="entry name" value="Metal_Hydrolase"/>
</dbReference>
<organism evidence="7 8">
    <name type="scientific">Actinoplanes oblitus</name>
    <dbReference type="NCBI Taxonomy" id="3040509"/>
    <lineage>
        <taxon>Bacteria</taxon>
        <taxon>Bacillati</taxon>
        <taxon>Actinomycetota</taxon>
        <taxon>Actinomycetes</taxon>
        <taxon>Micromonosporales</taxon>
        <taxon>Micromonosporaceae</taxon>
        <taxon>Actinoplanes</taxon>
    </lineage>
</organism>
<name>A0ABY8W9Z3_9ACTN</name>
<dbReference type="GO" id="GO:0008880">
    <property type="term" value="F:glucuronate isomerase activity"/>
    <property type="evidence" value="ECO:0007669"/>
    <property type="project" value="UniProtKB-EC"/>
</dbReference>